<dbReference type="EMBL" id="JASCXX010000002">
    <property type="protein sequence ID" value="MDI6447876.1"/>
    <property type="molecule type" value="Genomic_DNA"/>
</dbReference>
<proteinExistence type="predicted"/>
<dbReference type="Proteomes" id="UP001431776">
    <property type="component" value="Unassembled WGS sequence"/>
</dbReference>
<evidence type="ECO:0000313" key="1">
    <source>
        <dbReference type="EMBL" id="MDI6447876.1"/>
    </source>
</evidence>
<accession>A0AAW6TQC6</accession>
<evidence type="ECO:0000313" key="2">
    <source>
        <dbReference type="Proteomes" id="UP001431776"/>
    </source>
</evidence>
<keyword evidence="2" id="KW-1185">Reference proteome</keyword>
<dbReference type="AlphaFoldDB" id="A0AAW6TQC6"/>
<organism evidence="1 2">
    <name type="scientific">Anaerobaca lacustris</name>
    <dbReference type="NCBI Taxonomy" id="3044600"/>
    <lineage>
        <taxon>Bacteria</taxon>
        <taxon>Pseudomonadati</taxon>
        <taxon>Planctomycetota</taxon>
        <taxon>Phycisphaerae</taxon>
        <taxon>Sedimentisphaerales</taxon>
        <taxon>Anaerobacaceae</taxon>
        <taxon>Anaerobaca</taxon>
    </lineage>
</organism>
<reference evidence="1" key="1">
    <citation type="submission" date="2023-05" db="EMBL/GenBank/DDBJ databases">
        <title>Anaerotaeda fermentans gen. nov., sp. nov., a novel anaerobic planctomycete of the new family within the order Sedimentisphaerales isolated from Taman Peninsula, Russia.</title>
        <authorList>
            <person name="Khomyakova M.A."/>
            <person name="Merkel A.Y."/>
            <person name="Slobodkin A.I."/>
        </authorList>
    </citation>
    <scope>NUCLEOTIDE SEQUENCE</scope>
    <source>
        <strain evidence="1">M17dextr</strain>
    </source>
</reference>
<comment type="caution">
    <text evidence="1">The sequence shown here is derived from an EMBL/GenBank/DDBJ whole genome shotgun (WGS) entry which is preliminary data.</text>
</comment>
<protein>
    <submittedName>
        <fullName evidence="1">Uncharacterized protein</fullName>
    </submittedName>
</protein>
<gene>
    <name evidence="1" type="ORF">QJ522_02375</name>
</gene>
<name>A0AAW6TQC6_9BACT</name>
<dbReference type="RefSeq" id="WP_349243287.1">
    <property type="nucleotide sequence ID" value="NZ_JASCXX010000002.1"/>
</dbReference>
<sequence length="201" mass="21040">MRTPRYESRTLAAGARARIGAWGKFITVLNISASTILMGVDDDPPQQIVAGLQFPIEASYERIELLNAGGVAATVQLYIADSPVLIASDSLIVAMVASLANIEAGLVPGATMTQSDHNPVAQTGVGSTQILAANPARKWALVTADLTNAGNLYLGPTNAVTDVADTFFGMMAGGSWREQYTGAVWAASENGTEIAHAYEIT</sequence>